<proteinExistence type="predicted"/>
<dbReference type="Proteomes" id="UP001648503">
    <property type="component" value="Unassembled WGS sequence"/>
</dbReference>
<dbReference type="PANTHER" id="PTHR28254">
    <property type="entry name" value="CYTOCHROME B-C1 COMPLEX SUBUNIT 10"/>
    <property type="match status" value="1"/>
</dbReference>
<evidence type="ECO:0000313" key="3">
    <source>
        <dbReference type="Proteomes" id="UP001648503"/>
    </source>
</evidence>
<dbReference type="PANTHER" id="PTHR28254:SF1">
    <property type="entry name" value="CYTOCHROME B-C1 COMPLEX SUBUNIT 10, MITOCHONDRIAL"/>
    <property type="match status" value="1"/>
</dbReference>
<organism evidence="2 3">
    <name type="scientific">Batrachochytrium salamandrivorans</name>
    <dbReference type="NCBI Taxonomy" id="1357716"/>
    <lineage>
        <taxon>Eukaryota</taxon>
        <taxon>Fungi</taxon>
        <taxon>Fungi incertae sedis</taxon>
        <taxon>Chytridiomycota</taxon>
        <taxon>Chytridiomycota incertae sedis</taxon>
        <taxon>Chytridiomycetes</taxon>
        <taxon>Rhizophydiales</taxon>
        <taxon>Rhizophydiales incertae sedis</taxon>
        <taxon>Batrachochytrium</taxon>
    </lineage>
</organism>
<sequence length="79" mass="9028">MLLNSMVTVAPWIRTFRPAFHRQKVTNFVGSLATWGTFGGIAVLFFIEPTSLARRDIFVNIPLVGNFWQKKLDAMEIKD</sequence>
<keyword evidence="1" id="KW-0472">Membrane</keyword>
<evidence type="ECO:0000313" key="2">
    <source>
        <dbReference type="EMBL" id="KAH6588696.1"/>
    </source>
</evidence>
<feature type="transmembrane region" description="Helical" evidence="1">
    <location>
        <begin position="28"/>
        <end position="47"/>
    </location>
</feature>
<keyword evidence="3" id="KW-1185">Reference proteome</keyword>
<gene>
    <name evidence="2" type="ORF">BASA50_010567</name>
</gene>
<dbReference type="Gene3D" id="1.20.5.220">
    <property type="match status" value="1"/>
</dbReference>
<keyword evidence="1" id="KW-0812">Transmembrane</keyword>
<reference evidence="2 3" key="1">
    <citation type="submission" date="2021-02" db="EMBL/GenBank/DDBJ databases">
        <title>Variation within the Batrachochytrium salamandrivorans European outbreak.</title>
        <authorList>
            <person name="Kelly M."/>
            <person name="Pasmans F."/>
            <person name="Shea T.P."/>
            <person name="Munoz J.F."/>
            <person name="Carranza S."/>
            <person name="Cuomo C.A."/>
            <person name="Martel A."/>
        </authorList>
    </citation>
    <scope>NUCLEOTIDE SEQUENCE [LARGE SCALE GENOMIC DNA]</scope>
    <source>
        <strain evidence="2 3">AMFP18/2</strain>
    </source>
</reference>
<comment type="caution">
    <text evidence="2">The sequence shown here is derived from an EMBL/GenBank/DDBJ whole genome shotgun (WGS) entry which is preliminary data.</text>
</comment>
<keyword evidence="1" id="KW-1133">Transmembrane helix</keyword>
<dbReference type="EMBL" id="JAFCIX010000495">
    <property type="protein sequence ID" value="KAH6588696.1"/>
    <property type="molecule type" value="Genomic_DNA"/>
</dbReference>
<evidence type="ECO:0000256" key="1">
    <source>
        <dbReference type="SAM" id="Phobius"/>
    </source>
</evidence>
<dbReference type="InterPro" id="IPR019182">
    <property type="entry name" value="Cytochrome_b-c1_su10_fun"/>
</dbReference>
<name>A0ABQ8EYN5_9FUNG</name>
<dbReference type="Pfam" id="PF09796">
    <property type="entry name" value="QCR10"/>
    <property type="match status" value="1"/>
</dbReference>
<accession>A0ABQ8EYN5</accession>
<protein>
    <submittedName>
        <fullName evidence="2">Uncharacterized protein</fullName>
    </submittedName>
</protein>